<organism evidence="1">
    <name type="scientific">marine metagenome</name>
    <dbReference type="NCBI Taxonomy" id="408172"/>
    <lineage>
        <taxon>unclassified sequences</taxon>
        <taxon>metagenomes</taxon>
        <taxon>ecological metagenomes</taxon>
    </lineage>
</organism>
<name>A0A382QXG9_9ZZZZ</name>
<dbReference type="EMBL" id="UINC01117285">
    <property type="protein sequence ID" value="SVC89610.1"/>
    <property type="molecule type" value="Genomic_DNA"/>
</dbReference>
<feature type="non-terminal residue" evidence="1">
    <location>
        <position position="1"/>
    </location>
</feature>
<dbReference type="InterPro" id="IPR010342">
    <property type="entry name" value="DUF938"/>
</dbReference>
<dbReference type="AlphaFoldDB" id="A0A382QXG9"/>
<protein>
    <recommendedName>
        <fullName evidence="2">Methyltransferase domain-containing protein</fullName>
    </recommendedName>
</protein>
<proteinExistence type="predicted"/>
<sequence length="53" mass="5619">VTDLAYSAAAERNKDAILEVLGHVLPAKGEILEVASGTGQHIVHFAQKLPNLI</sequence>
<dbReference type="SUPFAM" id="SSF53335">
    <property type="entry name" value="S-adenosyl-L-methionine-dependent methyltransferases"/>
    <property type="match status" value="1"/>
</dbReference>
<dbReference type="InterPro" id="IPR029063">
    <property type="entry name" value="SAM-dependent_MTases_sf"/>
</dbReference>
<dbReference type="Pfam" id="PF06080">
    <property type="entry name" value="DUF938"/>
    <property type="match status" value="1"/>
</dbReference>
<accession>A0A382QXG9</accession>
<evidence type="ECO:0008006" key="2">
    <source>
        <dbReference type="Google" id="ProtNLM"/>
    </source>
</evidence>
<dbReference type="PANTHER" id="PTHR20974">
    <property type="entry name" value="UPF0585 PROTEIN CG18661"/>
    <property type="match status" value="1"/>
</dbReference>
<reference evidence="1" key="1">
    <citation type="submission" date="2018-05" db="EMBL/GenBank/DDBJ databases">
        <authorList>
            <person name="Lanie J.A."/>
            <person name="Ng W.-L."/>
            <person name="Kazmierczak K.M."/>
            <person name="Andrzejewski T.M."/>
            <person name="Davidsen T.M."/>
            <person name="Wayne K.J."/>
            <person name="Tettelin H."/>
            <person name="Glass J.I."/>
            <person name="Rusch D."/>
            <person name="Podicherti R."/>
            <person name="Tsui H.-C.T."/>
            <person name="Winkler M.E."/>
        </authorList>
    </citation>
    <scope>NUCLEOTIDE SEQUENCE</scope>
</reference>
<dbReference type="PANTHER" id="PTHR20974:SF0">
    <property type="entry name" value="UPF0585 PROTEIN CG18661"/>
    <property type="match status" value="1"/>
</dbReference>
<feature type="non-terminal residue" evidence="1">
    <location>
        <position position="53"/>
    </location>
</feature>
<dbReference type="Gene3D" id="3.40.50.150">
    <property type="entry name" value="Vaccinia Virus protein VP39"/>
    <property type="match status" value="1"/>
</dbReference>
<evidence type="ECO:0000313" key="1">
    <source>
        <dbReference type="EMBL" id="SVC89610.1"/>
    </source>
</evidence>
<gene>
    <name evidence="1" type="ORF">METZ01_LOCUS342464</name>
</gene>